<reference evidence="1" key="2">
    <citation type="journal article" date="2021" name="Microbiome">
        <title>Successional dynamics and alternative stable states in a saline activated sludge microbial community over 9 years.</title>
        <authorList>
            <person name="Wang Y."/>
            <person name="Ye J."/>
            <person name="Ju F."/>
            <person name="Liu L."/>
            <person name="Boyd J.A."/>
            <person name="Deng Y."/>
            <person name="Parks D.H."/>
            <person name="Jiang X."/>
            <person name="Yin X."/>
            <person name="Woodcroft B.J."/>
            <person name="Tyson G.W."/>
            <person name="Hugenholtz P."/>
            <person name="Polz M.F."/>
            <person name="Zhang T."/>
        </authorList>
    </citation>
    <scope>NUCLEOTIDE SEQUENCE</scope>
    <source>
        <strain evidence="1">HKST-UBA10</strain>
    </source>
</reference>
<organism evidence="1 2">
    <name type="scientific">Candidatus Dojkabacteria bacterium</name>
    <dbReference type="NCBI Taxonomy" id="2099670"/>
    <lineage>
        <taxon>Bacteria</taxon>
        <taxon>Candidatus Dojkabacteria</taxon>
    </lineage>
</organism>
<dbReference type="AlphaFoldDB" id="A0A955L3L0"/>
<gene>
    <name evidence="1" type="ORF">KC660_02305</name>
</gene>
<dbReference type="SUPFAM" id="SSF69304">
    <property type="entry name" value="Tricorn protease N-terminal domain"/>
    <property type="match status" value="1"/>
</dbReference>
<evidence type="ECO:0000313" key="2">
    <source>
        <dbReference type="Proteomes" id="UP000782843"/>
    </source>
</evidence>
<dbReference type="Pfam" id="PF07676">
    <property type="entry name" value="PD40"/>
    <property type="match status" value="1"/>
</dbReference>
<dbReference type="Proteomes" id="UP000782843">
    <property type="component" value="Unassembled WGS sequence"/>
</dbReference>
<dbReference type="Gene3D" id="2.120.10.30">
    <property type="entry name" value="TolB, C-terminal domain"/>
    <property type="match status" value="1"/>
</dbReference>
<proteinExistence type="predicted"/>
<sequence length="236" mass="26648">VSPDGEILAWGQLYSSDPTGVYQYSLGQFVPNTNPWGLWKLNIAELILGEDPHLSNITSERVGNGNFYETQGWSSDSSRLIFASDIGKDHPYRIDIWSYSVRTKDLQHLINTQNNWEEMAAYSPDNKKISYMSSACCSWIPGENAIPFRETLATELYIMDSNLKNKRKLTAFNVDGLPSNSIFGEKKNIRAIVAGQEWSSNGESIYFEMPFYNKSDNKIAGSGLWKLEFEGNCGKK</sequence>
<dbReference type="EMBL" id="JAGQLG010000085">
    <property type="protein sequence ID" value="MCA9382218.1"/>
    <property type="molecule type" value="Genomic_DNA"/>
</dbReference>
<accession>A0A955L3L0</accession>
<name>A0A955L3L0_9BACT</name>
<feature type="non-terminal residue" evidence="1">
    <location>
        <position position="1"/>
    </location>
</feature>
<protein>
    <submittedName>
        <fullName evidence="1">PD40 domain-containing protein</fullName>
    </submittedName>
</protein>
<dbReference type="InterPro" id="IPR011659">
    <property type="entry name" value="WD40"/>
</dbReference>
<evidence type="ECO:0000313" key="1">
    <source>
        <dbReference type="EMBL" id="MCA9382218.1"/>
    </source>
</evidence>
<comment type="caution">
    <text evidence="1">The sequence shown here is derived from an EMBL/GenBank/DDBJ whole genome shotgun (WGS) entry which is preliminary data.</text>
</comment>
<reference evidence="1" key="1">
    <citation type="submission" date="2020-04" db="EMBL/GenBank/DDBJ databases">
        <authorList>
            <person name="Zhang T."/>
        </authorList>
    </citation>
    <scope>NUCLEOTIDE SEQUENCE</scope>
    <source>
        <strain evidence="1">HKST-UBA10</strain>
    </source>
</reference>
<dbReference type="InterPro" id="IPR011042">
    <property type="entry name" value="6-blade_b-propeller_TolB-like"/>
</dbReference>